<sequence length="278" mass="31679">MSPGSSTESYPAFAHTYRVEGKPRKKPQPGLALRKARWFESSCGKKFSHEISASVWDRCPPCIVMHLGSYDSPYGMGSMLSNPNERSIPKKMYSEVIELQKNSKREVNPMILCLRFTRKGSTPRNPIQPYRSPLKFYMEPLELKPQSSDWTHYELAIQICVTYVFIDNAGSNNRYRTTEELRAAVKDAFTYVNTDYLRKTYARTWRGIQLCYGNDAFMHIVIVVLLLLLLPLPLLLLIITIIIIIINIITTTSKTQSIQNGTFPSSFSESSTFRGSPS</sequence>
<accession>A0ABQ8T1N2</accession>
<reference evidence="2 3" key="1">
    <citation type="journal article" date="2022" name="Allergy">
        <title>Genome assembly and annotation of Periplaneta americana reveal a comprehensive cockroach allergen profile.</title>
        <authorList>
            <person name="Wang L."/>
            <person name="Xiong Q."/>
            <person name="Saelim N."/>
            <person name="Wang L."/>
            <person name="Nong W."/>
            <person name="Wan A.T."/>
            <person name="Shi M."/>
            <person name="Liu X."/>
            <person name="Cao Q."/>
            <person name="Hui J.H.L."/>
            <person name="Sookrung N."/>
            <person name="Leung T.F."/>
            <person name="Tungtrongchitr A."/>
            <person name="Tsui S.K.W."/>
        </authorList>
    </citation>
    <scope>NUCLEOTIDE SEQUENCE [LARGE SCALE GENOMIC DNA]</scope>
    <source>
        <strain evidence="2">PWHHKU_190912</strain>
    </source>
</reference>
<feature type="transmembrane region" description="Helical" evidence="1">
    <location>
        <begin position="216"/>
        <end position="249"/>
    </location>
</feature>
<proteinExistence type="predicted"/>
<keyword evidence="1" id="KW-0472">Membrane</keyword>
<keyword evidence="1" id="KW-1133">Transmembrane helix</keyword>
<keyword evidence="3" id="KW-1185">Reference proteome</keyword>
<keyword evidence="1" id="KW-0812">Transmembrane</keyword>
<comment type="caution">
    <text evidence="2">The sequence shown here is derived from an EMBL/GenBank/DDBJ whole genome shotgun (WGS) entry which is preliminary data.</text>
</comment>
<dbReference type="EMBL" id="JAJSOF020000017">
    <property type="protein sequence ID" value="KAJ4440384.1"/>
    <property type="molecule type" value="Genomic_DNA"/>
</dbReference>
<evidence type="ECO:0000313" key="2">
    <source>
        <dbReference type="EMBL" id="KAJ4440384.1"/>
    </source>
</evidence>
<evidence type="ECO:0000256" key="1">
    <source>
        <dbReference type="SAM" id="Phobius"/>
    </source>
</evidence>
<name>A0ABQ8T1N2_PERAM</name>
<gene>
    <name evidence="2" type="ORF">ANN_08525</name>
</gene>
<organism evidence="2 3">
    <name type="scientific">Periplaneta americana</name>
    <name type="common">American cockroach</name>
    <name type="synonym">Blatta americana</name>
    <dbReference type="NCBI Taxonomy" id="6978"/>
    <lineage>
        <taxon>Eukaryota</taxon>
        <taxon>Metazoa</taxon>
        <taxon>Ecdysozoa</taxon>
        <taxon>Arthropoda</taxon>
        <taxon>Hexapoda</taxon>
        <taxon>Insecta</taxon>
        <taxon>Pterygota</taxon>
        <taxon>Neoptera</taxon>
        <taxon>Polyneoptera</taxon>
        <taxon>Dictyoptera</taxon>
        <taxon>Blattodea</taxon>
        <taxon>Blattoidea</taxon>
        <taxon>Blattidae</taxon>
        <taxon>Blattinae</taxon>
        <taxon>Periplaneta</taxon>
    </lineage>
</organism>
<evidence type="ECO:0000313" key="3">
    <source>
        <dbReference type="Proteomes" id="UP001148838"/>
    </source>
</evidence>
<dbReference type="Proteomes" id="UP001148838">
    <property type="component" value="Unassembled WGS sequence"/>
</dbReference>
<protein>
    <submittedName>
        <fullName evidence="2">Uncharacterized protein</fullName>
    </submittedName>
</protein>